<dbReference type="KEGG" id="ngr:NAEGRDRAFT_69075"/>
<evidence type="ECO:0000313" key="1">
    <source>
        <dbReference type="EMBL" id="EFC42965.1"/>
    </source>
</evidence>
<dbReference type="OMA" id="LIYEMEC"/>
<dbReference type="EMBL" id="GG738876">
    <property type="protein sequence ID" value="EFC42965.1"/>
    <property type="molecule type" value="Genomic_DNA"/>
</dbReference>
<dbReference type="VEuPathDB" id="AmoebaDB:NAEGRDRAFT_69075"/>
<dbReference type="RefSeq" id="XP_002675709.1">
    <property type="nucleotide sequence ID" value="XM_002675663.1"/>
</dbReference>
<accession>D2VJK8</accession>
<name>D2VJK8_NAEGR</name>
<gene>
    <name evidence="1" type="ORF">NAEGRDRAFT_69075</name>
</gene>
<protein>
    <submittedName>
        <fullName evidence="1">Predicted protein</fullName>
    </submittedName>
</protein>
<dbReference type="GeneID" id="8852112"/>
<reference evidence="1 2" key="1">
    <citation type="journal article" date="2010" name="Cell">
        <title>The genome of Naegleria gruberi illuminates early eukaryotic versatility.</title>
        <authorList>
            <person name="Fritz-Laylin L.K."/>
            <person name="Prochnik S.E."/>
            <person name="Ginger M.L."/>
            <person name="Dacks J.B."/>
            <person name="Carpenter M.L."/>
            <person name="Field M.C."/>
            <person name="Kuo A."/>
            <person name="Paredez A."/>
            <person name="Chapman J."/>
            <person name="Pham J."/>
            <person name="Shu S."/>
            <person name="Neupane R."/>
            <person name="Cipriano M."/>
            <person name="Mancuso J."/>
            <person name="Tu H."/>
            <person name="Salamov A."/>
            <person name="Lindquist E."/>
            <person name="Shapiro H."/>
            <person name="Lucas S."/>
            <person name="Grigoriev I.V."/>
            <person name="Cande W.Z."/>
            <person name="Fulton C."/>
            <person name="Rokhsar D.S."/>
            <person name="Dawson S.C."/>
        </authorList>
    </citation>
    <scope>NUCLEOTIDE SEQUENCE [LARGE SCALE GENOMIC DNA]</scope>
    <source>
        <strain evidence="1 2">NEG-M</strain>
    </source>
</reference>
<organism evidence="2">
    <name type="scientific">Naegleria gruberi</name>
    <name type="common">Amoeba</name>
    <dbReference type="NCBI Taxonomy" id="5762"/>
    <lineage>
        <taxon>Eukaryota</taxon>
        <taxon>Discoba</taxon>
        <taxon>Heterolobosea</taxon>
        <taxon>Tetramitia</taxon>
        <taxon>Eutetramitia</taxon>
        <taxon>Vahlkampfiidae</taxon>
        <taxon>Naegleria</taxon>
    </lineage>
</organism>
<sequence length="165" mass="19789">MNKFFISPIEQRELSMARAKIQRFDERIGTEYQKIQDLKNQIVQITQQIAESQAHTAYLQLDEEALKLEFIQAKLIYEMECRKKQMQEREMKNLRKVREAKENEFLRKGWRLQKAEAIRRKQETKTTDIVSQVSRIQSTVEELTEDVHHYKALDKKLKSSIQNNF</sequence>
<dbReference type="OrthoDB" id="10291491at2759"/>
<dbReference type="Proteomes" id="UP000006671">
    <property type="component" value="Unassembled WGS sequence"/>
</dbReference>
<keyword evidence="2" id="KW-1185">Reference proteome</keyword>
<evidence type="ECO:0000313" key="2">
    <source>
        <dbReference type="Proteomes" id="UP000006671"/>
    </source>
</evidence>
<dbReference type="AlphaFoldDB" id="D2VJK8"/>
<proteinExistence type="predicted"/>
<dbReference type="InParanoid" id="D2VJK8"/>